<dbReference type="Proteomes" id="UP000765509">
    <property type="component" value="Unassembled WGS sequence"/>
</dbReference>
<evidence type="ECO:0000313" key="2">
    <source>
        <dbReference type="Proteomes" id="UP000765509"/>
    </source>
</evidence>
<dbReference type="AlphaFoldDB" id="A0A9Q3DFA9"/>
<proteinExistence type="predicted"/>
<dbReference type="EMBL" id="AVOT02016589">
    <property type="protein sequence ID" value="MBW0501960.1"/>
    <property type="molecule type" value="Genomic_DNA"/>
</dbReference>
<accession>A0A9Q3DFA9</accession>
<reference evidence="1" key="1">
    <citation type="submission" date="2021-03" db="EMBL/GenBank/DDBJ databases">
        <title>Draft genome sequence of rust myrtle Austropuccinia psidii MF-1, a brazilian biotype.</title>
        <authorList>
            <person name="Quecine M.C."/>
            <person name="Pachon D.M.R."/>
            <person name="Bonatelli M.L."/>
            <person name="Correr F.H."/>
            <person name="Franceschini L.M."/>
            <person name="Leite T.F."/>
            <person name="Margarido G.R.A."/>
            <person name="Almeida C.A."/>
            <person name="Ferrarezi J.A."/>
            <person name="Labate C.A."/>
        </authorList>
    </citation>
    <scope>NUCLEOTIDE SEQUENCE</scope>
    <source>
        <strain evidence="1">MF-1</strain>
    </source>
</reference>
<organism evidence="1 2">
    <name type="scientific">Austropuccinia psidii MF-1</name>
    <dbReference type="NCBI Taxonomy" id="1389203"/>
    <lineage>
        <taxon>Eukaryota</taxon>
        <taxon>Fungi</taxon>
        <taxon>Dikarya</taxon>
        <taxon>Basidiomycota</taxon>
        <taxon>Pucciniomycotina</taxon>
        <taxon>Pucciniomycetes</taxon>
        <taxon>Pucciniales</taxon>
        <taxon>Sphaerophragmiaceae</taxon>
        <taxon>Austropuccinia</taxon>
    </lineage>
</organism>
<sequence length="161" mass="18574">MFLDCFKGQFFAAAICFTLLSFVYTASNQQCTLYYGPSNLNANLFINCRNNQGTLYSCPKLSCHTGNETTVITRRTRFDDNFYFRKCIGFDTKKPTAFIWPDRFVDQSTKYSNKLTVLSGRISDKRDGKKVNTTEFFNCYSGPRSHHNNRRPWCCACDPLP</sequence>
<evidence type="ECO:0000313" key="1">
    <source>
        <dbReference type="EMBL" id="MBW0501960.1"/>
    </source>
</evidence>
<protein>
    <submittedName>
        <fullName evidence="1">Uncharacterized protein</fullName>
    </submittedName>
</protein>
<gene>
    <name evidence="1" type="ORF">O181_041675</name>
</gene>
<keyword evidence="2" id="KW-1185">Reference proteome</keyword>
<name>A0A9Q3DFA9_9BASI</name>
<comment type="caution">
    <text evidence="1">The sequence shown here is derived from an EMBL/GenBank/DDBJ whole genome shotgun (WGS) entry which is preliminary data.</text>
</comment>